<comment type="caution">
    <text evidence="8">The sequence shown here is derived from an EMBL/GenBank/DDBJ whole genome shotgun (WGS) entry which is preliminary data.</text>
</comment>
<evidence type="ECO:0000256" key="3">
    <source>
        <dbReference type="ARBA" id="ARBA00022692"/>
    </source>
</evidence>
<evidence type="ECO:0000256" key="7">
    <source>
        <dbReference type="SAM" id="Phobius"/>
    </source>
</evidence>
<keyword evidence="4" id="KW-0914">Notch signaling pathway</keyword>
<evidence type="ECO:0000256" key="4">
    <source>
        <dbReference type="ARBA" id="ARBA00022976"/>
    </source>
</evidence>
<feature type="transmembrane region" description="Helical" evidence="7">
    <location>
        <begin position="218"/>
        <end position="237"/>
    </location>
</feature>
<dbReference type="AlphaFoldDB" id="A0A8S9XLY9"/>
<sequence length="272" mass="30566">MYNPSILLLRININGCSLDTNFRNTYKFLVSKMAFMEFTGCALTAYSPALALFLFTISHDPVRIIIMVSSAFFWLLALVVSSLFWNYITFGHLLPLCIVFSVIVQELFRFCFYKLMSKAKYGLRSLRVPNTNMDLLKNPYLVPYVAGLGYGVMSGAFSLFNVLAALSGPATVGFTNPETGEAPSNYFAFFSAVFTMLFTLLHVAWSIIFFLAAERKMWTPMVFVVISHIVVSLSTTFFNPIGLYYVSIPIAIAVLATSCYWPHYLSTHPPIN</sequence>
<dbReference type="EMBL" id="WIXP02000006">
    <property type="protein sequence ID" value="KAF6209268.1"/>
    <property type="molecule type" value="Genomic_DNA"/>
</dbReference>
<evidence type="ECO:0000256" key="1">
    <source>
        <dbReference type="ARBA" id="ARBA00004141"/>
    </source>
</evidence>
<evidence type="ECO:0000313" key="9">
    <source>
        <dbReference type="Proteomes" id="UP000466442"/>
    </source>
</evidence>
<accession>A0A8S9XLY9</accession>
<evidence type="ECO:0000256" key="2">
    <source>
        <dbReference type="ARBA" id="ARBA00005577"/>
    </source>
</evidence>
<feature type="transmembrane region" description="Helical" evidence="7">
    <location>
        <begin position="64"/>
        <end position="87"/>
    </location>
</feature>
<feature type="transmembrane region" description="Helical" evidence="7">
    <location>
        <begin position="243"/>
        <end position="261"/>
    </location>
</feature>
<evidence type="ECO:0000256" key="5">
    <source>
        <dbReference type="ARBA" id="ARBA00022989"/>
    </source>
</evidence>
<keyword evidence="9" id="KW-1185">Reference proteome</keyword>
<feature type="transmembrane region" description="Helical" evidence="7">
    <location>
        <begin position="141"/>
        <end position="166"/>
    </location>
</feature>
<keyword evidence="3 7" id="KW-0812">Transmembrane</keyword>
<dbReference type="Proteomes" id="UP000466442">
    <property type="component" value="Unassembled WGS sequence"/>
</dbReference>
<dbReference type="PANTHER" id="PTHR12889">
    <property type="entry name" value="GAMMA-SECRETASE SUBUNIT APH-1"/>
    <property type="match status" value="1"/>
</dbReference>
<dbReference type="GO" id="GO:0016485">
    <property type="term" value="P:protein processing"/>
    <property type="evidence" value="ECO:0007669"/>
    <property type="project" value="InterPro"/>
</dbReference>
<protein>
    <recommendedName>
        <fullName evidence="10">Gamma-secretase subunit Aph-1</fullName>
    </recommendedName>
</protein>
<evidence type="ECO:0008006" key="10">
    <source>
        <dbReference type="Google" id="ProtNLM"/>
    </source>
</evidence>
<dbReference type="Pfam" id="PF06105">
    <property type="entry name" value="Aph-1"/>
    <property type="match status" value="1"/>
</dbReference>
<comment type="similarity">
    <text evidence="2">Belongs to the APH-1 family.</text>
</comment>
<keyword evidence="5 7" id="KW-1133">Transmembrane helix</keyword>
<organism evidence="8 9">
    <name type="scientific">Apolygus lucorum</name>
    <name type="common">Small green plant bug</name>
    <name type="synonym">Lygocoris lucorum</name>
    <dbReference type="NCBI Taxonomy" id="248454"/>
    <lineage>
        <taxon>Eukaryota</taxon>
        <taxon>Metazoa</taxon>
        <taxon>Ecdysozoa</taxon>
        <taxon>Arthropoda</taxon>
        <taxon>Hexapoda</taxon>
        <taxon>Insecta</taxon>
        <taxon>Pterygota</taxon>
        <taxon>Neoptera</taxon>
        <taxon>Paraneoptera</taxon>
        <taxon>Hemiptera</taxon>
        <taxon>Heteroptera</taxon>
        <taxon>Panheteroptera</taxon>
        <taxon>Cimicomorpha</taxon>
        <taxon>Miridae</taxon>
        <taxon>Mirini</taxon>
        <taxon>Apolygus</taxon>
    </lineage>
</organism>
<comment type="subcellular location">
    <subcellularLocation>
        <location evidence="1">Membrane</location>
        <topology evidence="1">Multi-pass membrane protein</topology>
    </subcellularLocation>
</comment>
<gene>
    <name evidence="8" type="ORF">GE061_015013</name>
</gene>
<feature type="transmembrane region" description="Helical" evidence="7">
    <location>
        <begin position="93"/>
        <end position="112"/>
    </location>
</feature>
<reference evidence="8" key="1">
    <citation type="journal article" date="2021" name="Mol. Ecol. Resour.">
        <title>Apolygus lucorum genome provides insights into omnivorousness and mesophyll feeding.</title>
        <authorList>
            <person name="Liu Y."/>
            <person name="Liu H."/>
            <person name="Wang H."/>
            <person name="Huang T."/>
            <person name="Liu B."/>
            <person name="Yang B."/>
            <person name="Yin L."/>
            <person name="Li B."/>
            <person name="Zhang Y."/>
            <person name="Zhang S."/>
            <person name="Jiang F."/>
            <person name="Zhang X."/>
            <person name="Ren Y."/>
            <person name="Wang B."/>
            <person name="Wang S."/>
            <person name="Lu Y."/>
            <person name="Wu K."/>
            <person name="Fan W."/>
            <person name="Wang G."/>
        </authorList>
    </citation>
    <scope>NUCLEOTIDE SEQUENCE</scope>
    <source>
        <strain evidence="8">12Hb</strain>
    </source>
</reference>
<evidence type="ECO:0000256" key="6">
    <source>
        <dbReference type="ARBA" id="ARBA00023136"/>
    </source>
</evidence>
<dbReference type="InterPro" id="IPR009294">
    <property type="entry name" value="Aph-1"/>
</dbReference>
<feature type="transmembrane region" description="Helical" evidence="7">
    <location>
        <begin position="186"/>
        <end position="211"/>
    </location>
</feature>
<dbReference type="OrthoDB" id="6507463at2759"/>
<name>A0A8S9XLY9_APOLU</name>
<dbReference type="GO" id="GO:0007219">
    <property type="term" value="P:Notch signaling pathway"/>
    <property type="evidence" value="ECO:0007669"/>
    <property type="project" value="UniProtKB-KW"/>
</dbReference>
<feature type="transmembrane region" description="Helical" evidence="7">
    <location>
        <begin position="33"/>
        <end position="57"/>
    </location>
</feature>
<keyword evidence="6 7" id="KW-0472">Membrane</keyword>
<dbReference type="GO" id="GO:0016020">
    <property type="term" value="C:membrane"/>
    <property type="evidence" value="ECO:0007669"/>
    <property type="project" value="UniProtKB-SubCell"/>
</dbReference>
<proteinExistence type="inferred from homology"/>
<evidence type="ECO:0000313" key="8">
    <source>
        <dbReference type="EMBL" id="KAF6209268.1"/>
    </source>
</evidence>